<evidence type="ECO:0000313" key="9">
    <source>
        <dbReference type="Proteomes" id="UP000807504"/>
    </source>
</evidence>
<dbReference type="GO" id="GO:0051087">
    <property type="term" value="F:protein-folding chaperone binding"/>
    <property type="evidence" value="ECO:0007669"/>
    <property type="project" value="TreeGrafter"/>
</dbReference>
<organism evidence="8 9">
    <name type="scientific">Argiope bruennichi</name>
    <name type="common">Wasp spider</name>
    <name type="synonym">Aranea bruennichi</name>
    <dbReference type="NCBI Taxonomy" id="94029"/>
    <lineage>
        <taxon>Eukaryota</taxon>
        <taxon>Metazoa</taxon>
        <taxon>Ecdysozoa</taxon>
        <taxon>Arthropoda</taxon>
        <taxon>Chelicerata</taxon>
        <taxon>Arachnida</taxon>
        <taxon>Araneae</taxon>
        <taxon>Araneomorphae</taxon>
        <taxon>Entelegynae</taxon>
        <taxon>Araneoidea</taxon>
        <taxon>Araneidae</taxon>
        <taxon>Argiope</taxon>
    </lineage>
</organism>
<evidence type="ECO:0000259" key="7">
    <source>
        <dbReference type="PROSITE" id="PS50076"/>
    </source>
</evidence>
<dbReference type="CDD" id="cd06257">
    <property type="entry name" value="DnaJ"/>
    <property type="match status" value="1"/>
</dbReference>
<comment type="caution">
    <text evidence="8">The sequence shown here is derived from an EMBL/GenBank/DDBJ whole genome shotgun (WGS) entry which is preliminary data.</text>
</comment>
<dbReference type="InterPro" id="IPR019734">
    <property type="entry name" value="TPR_rpt"/>
</dbReference>
<reference evidence="8" key="1">
    <citation type="journal article" date="2020" name="bioRxiv">
        <title>Chromosome-level reference genome of the European wasp spider Argiope bruennichi: a resource for studies on range expansion and evolutionary adaptation.</title>
        <authorList>
            <person name="Sheffer M.M."/>
            <person name="Hoppe A."/>
            <person name="Krehenwinkel H."/>
            <person name="Uhl G."/>
            <person name="Kuss A.W."/>
            <person name="Jensen L."/>
            <person name="Jensen C."/>
            <person name="Gillespie R.G."/>
            <person name="Hoff K.J."/>
            <person name="Prost S."/>
        </authorList>
    </citation>
    <scope>NUCLEOTIDE SEQUENCE</scope>
</reference>
<dbReference type="Gene3D" id="1.25.40.10">
    <property type="entry name" value="Tetratricopeptide repeat domain"/>
    <property type="match status" value="1"/>
</dbReference>
<dbReference type="PANTHER" id="PTHR44140:SF2">
    <property type="entry name" value="LD25575P"/>
    <property type="match status" value="1"/>
</dbReference>
<keyword evidence="4" id="KW-0802">TPR repeat</keyword>
<name>A0A8T0E0G7_ARGBR</name>
<dbReference type="InterPro" id="IPR036869">
    <property type="entry name" value="J_dom_sf"/>
</dbReference>
<keyword evidence="3" id="KW-0256">Endoplasmic reticulum</keyword>
<feature type="chain" id="PRO_5035881773" evidence="6">
    <location>
        <begin position="34"/>
        <end position="1059"/>
    </location>
</feature>
<evidence type="ECO:0000256" key="2">
    <source>
        <dbReference type="ARBA" id="ARBA00022729"/>
    </source>
</evidence>
<dbReference type="InterPro" id="IPR051727">
    <property type="entry name" value="DnaJ_C3_Co-chaperones"/>
</dbReference>
<dbReference type="Pfam" id="PF13432">
    <property type="entry name" value="TPR_16"/>
    <property type="match status" value="1"/>
</dbReference>
<dbReference type="GO" id="GO:0051787">
    <property type="term" value="F:misfolded protein binding"/>
    <property type="evidence" value="ECO:0007669"/>
    <property type="project" value="TreeGrafter"/>
</dbReference>
<feature type="repeat" description="TPR" evidence="4">
    <location>
        <begin position="652"/>
        <end position="685"/>
    </location>
</feature>
<sequence>MKPAACRQFSASQILSMMVALFVFFSLLTSSTSFTPPKIIYGGWTPILPGHPFFFAGKRHYQQYQVQSKPHYSQISSQYTHHSYSPNVHNTVDQHVQYGNYGHHEPHSEIYHSQSVNYHNHPREPRINSNGQKSKKNIFAYYPPQSSYDNPNPNENLDYKPVYLEVPRKPFELFENPHKAVPYILPSLKELFPKGLKISDQGKDQTYLKIAPIGKVNPHSIYPIGHISLGNLQYIPNLHPKTEYKSGHASTIPVHLRNQEKAIYLPESHPQSSRHQTKYNSLNINHNSEPHGIPDIINNFRGTDFPYHRGIQNQGISDNSKPNEYVNYQPLHDGHGKTYPTTSEVYHDTKYVPSEDIHSDKPKELILPSTGEGISNNDIKLLGTKVGSYNPSKHYYVLNSQKPVLSPGSYHFDQYPKMYPKAISYKGAKHSLVPKLLETYIPRNSKVKTLYQKPSILTHIRGTPAIVEREVAIIHVPVDESEHSPDGTQSYSENSEILFSSASTPRTVEFRNFYHGNDSKQFHPQNEHNSPFVLNKTLTNHIHKHHEDPEVVSKEDDECIFVGTRGLIRDDDSSSSENDASDSSKESAKKQFFHAYYAPSDHVPPKGYVKMTVHEFKKLFKNAEIQYIKRDQGELFRSLHKSSQEWLDHPDVDRHIQLGRELLTQGLYDDALSHYHAAVEADPYNYLTYYTRATVYLAIGRIASAIKDLTKVIELKPDFASARLQRGNILFKQGKLDEAHIDYENVLRVDPMNSEAHHGYNLIEPIKRDVQLAYSLFADHSYHEAVDILTRLLQTDSQLRYLKLSELYYEIGDTEESLNSIRECLRFDPDHKGCFTHYKYVKKIAAHLKAMQDFINEGNFAECVARAEKAIPLETKVPRIMYMLRAKQSKGFYKAGKSSEAVKACTEALKIYPDDLDVLCERGDAHIANENFDDAIHDFQKATNLNDHSQRAHDGLRRAQKLQKQAKKRNYYAILGVKRTASKREILKAYRKMAQKWHPDNYHGDEKASAEKKFIDIAAAKEVLTDPEKRQKFDNGEDPLDPESQQQGFNPFGEIPPLL</sequence>
<protein>
    <submittedName>
        <fullName evidence="8">DnaJ subfamily C member 3 like protein</fullName>
    </submittedName>
</protein>
<dbReference type="Pfam" id="PF13181">
    <property type="entry name" value="TPR_8"/>
    <property type="match status" value="1"/>
</dbReference>
<evidence type="ECO:0000256" key="1">
    <source>
        <dbReference type="ARBA" id="ARBA00004240"/>
    </source>
</evidence>
<dbReference type="SUPFAM" id="SSF48452">
    <property type="entry name" value="TPR-like"/>
    <property type="match status" value="2"/>
</dbReference>
<dbReference type="SUPFAM" id="SSF46565">
    <property type="entry name" value="Chaperone J-domain"/>
    <property type="match status" value="1"/>
</dbReference>
<dbReference type="PROSITE" id="PS50076">
    <property type="entry name" value="DNAJ_2"/>
    <property type="match status" value="1"/>
</dbReference>
<comment type="subcellular location">
    <subcellularLocation>
        <location evidence="1">Endoplasmic reticulum</location>
    </subcellularLocation>
</comment>
<dbReference type="SMART" id="SM00271">
    <property type="entry name" value="DnaJ"/>
    <property type="match status" value="1"/>
</dbReference>
<dbReference type="Pfam" id="PF00226">
    <property type="entry name" value="DnaJ"/>
    <property type="match status" value="1"/>
</dbReference>
<dbReference type="InterPro" id="IPR001623">
    <property type="entry name" value="DnaJ_domain"/>
</dbReference>
<evidence type="ECO:0000256" key="5">
    <source>
        <dbReference type="SAM" id="MobiDB-lite"/>
    </source>
</evidence>
<dbReference type="AlphaFoldDB" id="A0A8T0E0G7"/>
<accession>A0A8T0E0G7</accession>
<dbReference type="Gene3D" id="1.10.287.110">
    <property type="entry name" value="DnaJ domain"/>
    <property type="match status" value="1"/>
</dbReference>
<dbReference type="PROSITE" id="PS50005">
    <property type="entry name" value="TPR"/>
    <property type="match status" value="5"/>
</dbReference>
<feature type="domain" description="J" evidence="7">
    <location>
        <begin position="970"/>
        <end position="1037"/>
    </location>
</feature>
<dbReference type="InterPro" id="IPR011990">
    <property type="entry name" value="TPR-like_helical_dom_sf"/>
</dbReference>
<reference evidence="8" key="2">
    <citation type="submission" date="2020-06" db="EMBL/GenBank/DDBJ databases">
        <authorList>
            <person name="Sheffer M."/>
        </authorList>
    </citation>
    <scope>NUCLEOTIDE SEQUENCE</scope>
</reference>
<evidence type="ECO:0000256" key="6">
    <source>
        <dbReference type="SAM" id="SignalP"/>
    </source>
</evidence>
<evidence type="ECO:0000256" key="4">
    <source>
        <dbReference type="PROSITE-ProRule" id="PRU00339"/>
    </source>
</evidence>
<feature type="repeat" description="TPR" evidence="4">
    <location>
        <begin position="686"/>
        <end position="719"/>
    </location>
</feature>
<evidence type="ECO:0000256" key="3">
    <source>
        <dbReference type="ARBA" id="ARBA00022824"/>
    </source>
</evidence>
<evidence type="ECO:0000313" key="8">
    <source>
        <dbReference type="EMBL" id="KAF8763729.1"/>
    </source>
</evidence>
<feature type="signal peptide" evidence="6">
    <location>
        <begin position="1"/>
        <end position="33"/>
    </location>
</feature>
<feature type="repeat" description="TPR" evidence="4">
    <location>
        <begin position="798"/>
        <end position="831"/>
    </location>
</feature>
<feature type="compositionally biased region" description="Basic and acidic residues" evidence="5">
    <location>
        <begin position="1025"/>
        <end position="1035"/>
    </location>
</feature>
<dbReference type="GO" id="GO:0005783">
    <property type="term" value="C:endoplasmic reticulum"/>
    <property type="evidence" value="ECO:0007669"/>
    <property type="project" value="UniProtKB-SubCell"/>
</dbReference>
<dbReference type="PRINTS" id="PR00625">
    <property type="entry name" value="JDOMAIN"/>
</dbReference>
<dbReference type="PANTHER" id="PTHR44140">
    <property type="entry name" value="LD25575P"/>
    <property type="match status" value="1"/>
</dbReference>
<dbReference type="Pfam" id="PF13414">
    <property type="entry name" value="TPR_11"/>
    <property type="match status" value="1"/>
</dbReference>
<feature type="repeat" description="TPR" evidence="4">
    <location>
        <begin position="720"/>
        <end position="753"/>
    </location>
</feature>
<keyword evidence="2 6" id="KW-0732">Signal</keyword>
<feature type="region of interest" description="Disordered" evidence="5">
    <location>
        <begin position="1025"/>
        <end position="1059"/>
    </location>
</feature>
<dbReference type="EMBL" id="JABXBU010002231">
    <property type="protein sequence ID" value="KAF8763729.1"/>
    <property type="molecule type" value="Genomic_DNA"/>
</dbReference>
<proteinExistence type="predicted"/>
<gene>
    <name evidence="8" type="ORF">HNY73_021879</name>
</gene>
<dbReference type="Proteomes" id="UP000807504">
    <property type="component" value="Unassembled WGS sequence"/>
</dbReference>
<keyword evidence="9" id="KW-1185">Reference proteome</keyword>
<dbReference type="GO" id="GO:0034975">
    <property type="term" value="P:protein folding in endoplasmic reticulum"/>
    <property type="evidence" value="ECO:0007669"/>
    <property type="project" value="TreeGrafter"/>
</dbReference>
<dbReference type="SMART" id="SM00028">
    <property type="entry name" value="TPR"/>
    <property type="match status" value="6"/>
</dbReference>
<feature type="repeat" description="TPR" evidence="4">
    <location>
        <begin position="916"/>
        <end position="949"/>
    </location>
</feature>